<keyword evidence="2" id="KW-0808">Transferase</keyword>
<dbReference type="AlphaFoldDB" id="A0A853G9Y1"/>
<accession>A0A853G9Y1</accession>
<comment type="caution">
    <text evidence="5">The sequence shown here is derived from an EMBL/GenBank/DDBJ whole genome shotgun (WGS) entry which is preliminary data.</text>
</comment>
<dbReference type="SUPFAM" id="SSF53383">
    <property type="entry name" value="PLP-dependent transferases"/>
    <property type="match status" value="1"/>
</dbReference>
<dbReference type="Gene3D" id="3.90.1150.10">
    <property type="entry name" value="Aspartate Aminotransferase, domain 1"/>
    <property type="match status" value="1"/>
</dbReference>
<dbReference type="PANTHER" id="PTHR13693:SF100">
    <property type="entry name" value="8-AMINO-7-OXONONANOATE SYNTHASE"/>
    <property type="match status" value="1"/>
</dbReference>
<comment type="cofactor">
    <cofactor evidence="1">
        <name>pyridoxal 5'-phosphate</name>
        <dbReference type="ChEBI" id="CHEBI:597326"/>
    </cofactor>
</comment>
<sequence length="366" mass="40744">MDFSQELSNLKQNYLYRTRKVSKNTQISTNRKSLINFCSNDYLSLANHPQVKEAFKKGIDKFGVGSSASHLISGHTTAHQALEEALANYTGQEKALLFSTGYMANIGVFSALKDKLDWVLQDKFNHASLIDANHLISLPLQRYLHNNLKSLKKKINKQTGQGLIVTDNVFSMDGDQANIKGIEKIIEKTDTFLMQDDAHGFGVLKPIIPKNSIYMATLGKAAGTMGAFVAGNEDLIDFLIQKSRPYIYTTAIIPALCSATLKSLELIKEGEQNTKLVANIHYFQKLSKELNLPIKASNSAIQPLILGNNKKSINISKKLFSTGFHISAIRPPTVPKNTTRLRITLSANHTQNQIKQLLIQLKYVIQ</sequence>
<dbReference type="GO" id="GO:0009102">
    <property type="term" value="P:biotin biosynthetic process"/>
    <property type="evidence" value="ECO:0007669"/>
    <property type="project" value="TreeGrafter"/>
</dbReference>
<evidence type="ECO:0000313" key="5">
    <source>
        <dbReference type="EMBL" id="NYT52887.1"/>
    </source>
</evidence>
<organism evidence="5 6">
    <name type="scientific">Candidatus Vesicomyosocius endoextente</name>
    <dbReference type="NCBI Taxonomy" id="2738853"/>
    <lineage>
        <taxon>Bacteria</taxon>
        <taxon>Pseudomonadati</taxon>
        <taxon>Pseudomonadota</taxon>
        <taxon>Gammaproteobacteria</taxon>
        <taxon>Candidatus Pseudothioglobaceae</taxon>
        <taxon>Candidatus Vesicomyidisocius</taxon>
    </lineage>
</organism>
<dbReference type="Gene3D" id="3.40.640.10">
    <property type="entry name" value="Type I PLP-dependent aspartate aminotransferase-like (Major domain)"/>
    <property type="match status" value="1"/>
</dbReference>
<evidence type="ECO:0000256" key="2">
    <source>
        <dbReference type="ARBA" id="ARBA00022679"/>
    </source>
</evidence>
<dbReference type="Pfam" id="PF00155">
    <property type="entry name" value="Aminotran_1_2"/>
    <property type="match status" value="1"/>
</dbReference>
<dbReference type="PANTHER" id="PTHR13693">
    <property type="entry name" value="CLASS II AMINOTRANSFERASE/8-AMINO-7-OXONONANOATE SYNTHASE"/>
    <property type="match status" value="1"/>
</dbReference>
<feature type="domain" description="Aminotransferase class I/classII large" evidence="4">
    <location>
        <begin position="33"/>
        <end position="358"/>
    </location>
</feature>
<reference evidence="5 6" key="1">
    <citation type="submission" date="2020-05" db="EMBL/GenBank/DDBJ databases">
        <title>Horizontal transmission and recombination maintain forever young bacterial symbiont genomes.</title>
        <authorList>
            <person name="Russell S.L."/>
            <person name="Pepper-Tunick E."/>
            <person name="Svedberg J."/>
            <person name="Byrne A."/>
            <person name="Ruelas Castillo J."/>
            <person name="Vollmers C."/>
            <person name="Beinart R.A."/>
            <person name="Corbett-Detig R."/>
        </authorList>
    </citation>
    <scope>NUCLEOTIDE SEQUENCE [LARGE SCALE GENOMIC DNA]</scope>
    <source>
        <strain evidence="5">Monterey_2004</strain>
    </source>
</reference>
<evidence type="ECO:0000256" key="3">
    <source>
        <dbReference type="ARBA" id="ARBA00022898"/>
    </source>
</evidence>
<dbReference type="InterPro" id="IPR050087">
    <property type="entry name" value="AON_synthase_class-II"/>
</dbReference>
<gene>
    <name evidence="5" type="ORF">H0A74_04910</name>
</gene>
<name>A0A853G9Y1_9GAMM</name>
<protein>
    <submittedName>
        <fullName evidence="5">8-amino-7-oxononanoate synthase</fullName>
    </submittedName>
</protein>
<dbReference type="GO" id="GO:0030170">
    <property type="term" value="F:pyridoxal phosphate binding"/>
    <property type="evidence" value="ECO:0007669"/>
    <property type="project" value="InterPro"/>
</dbReference>
<dbReference type="InterPro" id="IPR015424">
    <property type="entry name" value="PyrdxlP-dep_Trfase"/>
</dbReference>
<evidence type="ECO:0000259" key="4">
    <source>
        <dbReference type="Pfam" id="PF00155"/>
    </source>
</evidence>
<dbReference type="InterPro" id="IPR015422">
    <property type="entry name" value="PyrdxlP-dep_Trfase_small"/>
</dbReference>
<evidence type="ECO:0000256" key="1">
    <source>
        <dbReference type="ARBA" id="ARBA00001933"/>
    </source>
</evidence>
<dbReference type="GO" id="GO:0008710">
    <property type="term" value="F:8-amino-7-oxononanoate synthase activity"/>
    <property type="evidence" value="ECO:0007669"/>
    <property type="project" value="TreeGrafter"/>
</dbReference>
<dbReference type="EMBL" id="JACCHU010000002">
    <property type="protein sequence ID" value="NYT52887.1"/>
    <property type="molecule type" value="Genomic_DNA"/>
</dbReference>
<evidence type="ECO:0000313" key="6">
    <source>
        <dbReference type="Proteomes" id="UP000525329"/>
    </source>
</evidence>
<dbReference type="InterPro" id="IPR015421">
    <property type="entry name" value="PyrdxlP-dep_Trfase_major"/>
</dbReference>
<dbReference type="Proteomes" id="UP000525329">
    <property type="component" value="Unassembled WGS sequence"/>
</dbReference>
<keyword evidence="3" id="KW-0663">Pyridoxal phosphate</keyword>
<dbReference type="InterPro" id="IPR004839">
    <property type="entry name" value="Aminotransferase_I/II_large"/>
</dbReference>
<proteinExistence type="predicted"/>